<dbReference type="PANTHER" id="PTHR43531">
    <property type="entry name" value="PROTEIN ICFG"/>
    <property type="match status" value="1"/>
</dbReference>
<dbReference type="Proteomes" id="UP000526625">
    <property type="component" value="Unassembled WGS sequence"/>
</dbReference>
<dbReference type="InterPro" id="IPR044398">
    <property type="entry name" value="Globin-sensor_dom"/>
</dbReference>
<feature type="domain" description="Methyl-accepting transducer" evidence="5">
    <location>
        <begin position="258"/>
        <end position="484"/>
    </location>
</feature>
<dbReference type="InterPro" id="IPR009050">
    <property type="entry name" value="Globin-like_sf"/>
</dbReference>
<feature type="region of interest" description="Disordered" evidence="4">
    <location>
        <begin position="1"/>
        <end position="24"/>
    </location>
</feature>
<evidence type="ECO:0000256" key="1">
    <source>
        <dbReference type="ARBA" id="ARBA00022500"/>
    </source>
</evidence>
<gene>
    <name evidence="6" type="ORF">GGD45_000347</name>
</gene>
<evidence type="ECO:0000313" key="6">
    <source>
        <dbReference type="EMBL" id="MBB6489963.1"/>
    </source>
</evidence>
<evidence type="ECO:0000256" key="2">
    <source>
        <dbReference type="ARBA" id="ARBA00029447"/>
    </source>
</evidence>
<dbReference type="CDD" id="cd11386">
    <property type="entry name" value="MCP_signal"/>
    <property type="match status" value="1"/>
</dbReference>
<dbReference type="PRINTS" id="PR00260">
    <property type="entry name" value="CHEMTRNSDUCR"/>
</dbReference>
<dbReference type="InterPro" id="IPR004090">
    <property type="entry name" value="Chemotax_Me-accpt_rcpt"/>
</dbReference>
<dbReference type="SMART" id="SM00283">
    <property type="entry name" value="MA"/>
    <property type="match status" value="1"/>
</dbReference>
<sequence length="557" mass="59533">MRGSSAGATLAQDTPSDQAGRAQASSLRDRLRFAGLDAGQCETLRRHRPMLEAHLKAGLRDLFHRFQTYPDAARNFSSESQLVRLQDLHSSHWDVLTDARFDSLYAERVKVLSDSESKMGLDPRWHVAGHGVMLEHLLSGLLEDMGGRAILPGAKRRARELSELVTSVVRLVLVDAEIAVSLRFNELRVGHQRALSEQRAADRAEAAALIADLANGLTARDLTTRMPMDCPEAYTEVAEALNAALTDIQQQFSALSGGVQAAEATSDAISRASKSLAEKSSEQSRGLAASAKQLAELAEQVRGNAANTRSAERVTASTRVAAEDSGKIVGQAISAMADIETSAEKIGQIIGVIDEIAFQTNLLALNAGIEAARAGDSGRGFAVVAQEVRALAQRSADAAREIKVLVTGTKAQVDAGVQMVGRTQEAIGSIVRQVTDINEAISGIVAASDEQVAGLKALISDIGGHSERAAAAGSEASRSEEGADHLHSVVVELGRTIREFRIERERRHAAPAVPVRAAQQPQLPAREEFGIRQNEEDMADFGFPLRRAAAGGDRNAY</sequence>
<accession>A0ABR6QSQ9</accession>
<dbReference type="InterPro" id="IPR004089">
    <property type="entry name" value="MCPsignal_dom"/>
</dbReference>
<dbReference type="PROSITE" id="PS50111">
    <property type="entry name" value="CHEMOTAXIS_TRANSDUC_2"/>
    <property type="match status" value="1"/>
</dbReference>
<reference evidence="6 7" key="1">
    <citation type="submission" date="2020-08" db="EMBL/GenBank/DDBJ databases">
        <title>Genomic Encyclopedia of Type Strains, Phase IV (KMG-V): Genome sequencing to study the core and pangenomes of soil and plant-associated prokaryotes.</title>
        <authorList>
            <person name="Whitman W."/>
        </authorList>
    </citation>
    <scope>NUCLEOTIDE SEQUENCE [LARGE SCALE GENOMIC DNA]</scope>
    <source>
        <strain evidence="6 7">SEMIA 4059</strain>
    </source>
</reference>
<dbReference type="RefSeq" id="WP_244441436.1">
    <property type="nucleotide sequence ID" value="NZ_JAADZA010000001.1"/>
</dbReference>
<dbReference type="EMBL" id="JACHBF010000001">
    <property type="protein sequence ID" value="MBB6489963.1"/>
    <property type="molecule type" value="Genomic_DNA"/>
</dbReference>
<comment type="caution">
    <text evidence="6">The sequence shown here is derived from an EMBL/GenBank/DDBJ whole genome shotgun (WGS) entry which is preliminary data.</text>
</comment>
<dbReference type="Pfam" id="PF11563">
    <property type="entry name" value="Protoglobin"/>
    <property type="match status" value="1"/>
</dbReference>
<dbReference type="InterPro" id="IPR012292">
    <property type="entry name" value="Globin/Proto"/>
</dbReference>
<evidence type="ECO:0000313" key="7">
    <source>
        <dbReference type="Proteomes" id="UP000526625"/>
    </source>
</evidence>
<dbReference type="Gene3D" id="1.10.287.950">
    <property type="entry name" value="Methyl-accepting chemotaxis protein"/>
    <property type="match status" value="1"/>
</dbReference>
<keyword evidence="7" id="KW-1185">Reference proteome</keyword>
<dbReference type="Gene3D" id="1.10.490.10">
    <property type="entry name" value="Globins"/>
    <property type="match status" value="1"/>
</dbReference>
<dbReference type="SUPFAM" id="SSF46458">
    <property type="entry name" value="Globin-like"/>
    <property type="match status" value="1"/>
</dbReference>
<proteinExistence type="inferred from homology"/>
<evidence type="ECO:0000256" key="4">
    <source>
        <dbReference type="SAM" id="MobiDB-lite"/>
    </source>
</evidence>
<keyword evidence="3" id="KW-0807">Transducer</keyword>
<keyword evidence="1" id="KW-0145">Chemotaxis</keyword>
<comment type="similarity">
    <text evidence="2">Belongs to the methyl-accepting chemotaxis (MCP) protein family.</text>
</comment>
<dbReference type="InterPro" id="IPR039379">
    <property type="entry name" value="Protoglobin_sensor_dom"/>
</dbReference>
<dbReference type="SUPFAM" id="SSF58104">
    <property type="entry name" value="Methyl-accepting chemotaxis protein (MCP) signaling domain"/>
    <property type="match status" value="1"/>
</dbReference>
<organism evidence="6 7">
    <name type="scientific">Rhizobium tropici</name>
    <dbReference type="NCBI Taxonomy" id="398"/>
    <lineage>
        <taxon>Bacteria</taxon>
        <taxon>Pseudomonadati</taxon>
        <taxon>Pseudomonadota</taxon>
        <taxon>Alphaproteobacteria</taxon>
        <taxon>Hyphomicrobiales</taxon>
        <taxon>Rhizobiaceae</taxon>
        <taxon>Rhizobium/Agrobacterium group</taxon>
        <taxon>Rhizobium</taxon>
    </lineage>
</organism>
<dbReference type="InterPro" id="IPR051310">
    <property type="entry name" value="MCP_chemotaxis"/>
</dbReference>
<evidence type="ECO:0000259" key="5">
    <source>
        <dbReference type="PROSITE" id="PS50111"/>
    </source>
</evidence>
<dbReference type="PANTHER" id="PTHR43531:SF11">
    <property type="entry name" value="METHYL-ACCEPTING CHEMOTAXIS PROTEIN 3"/>
    <property type="match status" value="1"/>
</dbReference>
<protein>
    <submittedName>
        <fullName evidence="6">Methyl-accepting chemotaxis protein</fullName>
    </submittedName>
</protein>
<evidence type="ECO:0000256" key="3">
    <source>
        <dbReference type="PROSITE-ProRule" id="PRU00284"/>
    </source>
</evidence>
<name>A0ABR6QSQ9_RHITR</name>
<dbReference type="Pfam" id="PF00015">
    <property type="entry name" value="MCPsignal"/>
    <property type="match status" value="1"/>
</dbReference>
<dbReference type="CDD" id="cd01068">
    <property type="entry name" value="globin_sensor"/>
    <property type="match status" value="1"/>
</dbReference>